<dbReference type="InterPro" id="IPR050072">
    <property type="entry name" value="Peptidase_M20A"/>
</dbReference>
<dbReference type="STRING" id="199441.BkAM31D_19100"/>
<dbReference type="SUPFAM" id="SSF53187">
    <property type="entry name" value="Zn-dependent exopeptidases"/>
    <property type="match status" value="1"/>
</dbReference>
<dbReference type="Proteomes" id="UP000193006">
    <property type="component" value="Chromosome"/>
</dbReference>
<evidence type="ECO:0000256" key="5">
    <source>
        <dbReference type="ARBA" id="ARBA00022801"/>
    </source>
</evidence>
<dbReference type="NCBIfam" id="NF005591">
    <property type="entry name" value="PRK07318.1"/>
    <property type="match status" value="1"/>
</dbReference>
<gene>
    <name evidence="9" type="ORF">BkAM31D_19100</name>
</gene>
<name>A0A1X9MEB0_9BACI</name>
<dbReference type="AlphaFoldDB" id="A0A1X9MEB0"/>
<dbReference type="KEGG" id="bkw:BkAM31D_19100"/>
<dbReference type="InterPro" id="IPR036264">
    <property type="entry name" value="Bact_exopeptidase_dim_dom"/>
</dbReference>
<keyword evidence="6" id="KW-0862">Zinc</keyword>
<dbReference type="PANTHER" id="PTHR43808:SF31">
    <property type="entry name" value="N-ACETYL-L-CITRULLINE DEACETYLASE"/>
    <property type="match status" value="1"/>
</dbReference>
<dbReference type="NCBIfam" id="TIGR01887">
    <property type="entry name" value="dipeptidaselike"/>
    <property type="match status" value="1"/>
</dbReference>
<evidence type="ECO:0000256" key="4">
    <source>
        <dbReference type="ARBA" id="ARBA00022723"/>
    </source>
</evidence>
<dbReference type="GO" id="GO:0008777">
    <property type="term" value="F:acetylornithine deacetylase activity"/>
    <property type="evidence" value="ECO:0007669"/>
    <property type="project" value="TreeGrafter"/>
</dbReference>
<dbReference type="Pfam" id="PF01546">
    <property type="entry name" value="Peptidase_M20"/>
    <property type="match status" value="1"/>
</dbReference>
<evidence type="ECO:0000256" key="2">
    <source>
        <dbReference type="ARBA" id="ARBA00006247"/>
    </source>
</evidence>
<dbReference type="GO" id="GO:0006508">
    <property type="term" value="P:proteolysis"/>
    <property type="evidence" value="ECO:0007669"/>
    <property type="project" value="UniProtKB-KW"/>
</dbReference>
<keyword evidence="5 9" id="KW-0378">Hydrolase</keyword>
<dbReference type="InterPro" id="IPR010964">
    <property type="entry name" value="M20A_pepV-rel"/>
</dbReference>
<dbReference type="EC" id="3.4.13.-" evidence="9"/>
<dbReference type="SUPFAM" id="SSF55031">
    <property type="entry name" value="Bacterial exopeptidase dimerisation domain"/>
    <property type="match status" value="1"/>
</dbReference>
<dbReference type="PANTHER" id="PTHR43808">
    <property type="entry name" value="ACETYLORNITHINE DEACETYLASE"/>
    <property type="match status" value="1"/>
</dbReference>
<comment type="similarity">
    <text evidence="2">Belongs to the peptidase M20A family.</text>
</comment>
<evidence type="ECO:0000256" key="3">
    <source>
        <dbReference type="ARBA" id="ARBA00022670"/>
    </source>
</evidence>
<dbReference type="EMBL" id="CP020814">
    <property type="protein sequence ID" value="ARK31775.1"/>
    <property type="molecule type" value="Genomic_DNA"/>
</dbReference>
<dbReference type="GO" id="GO:0006526">
    <property type="term" value="P:L-arginine biosynthetic process"/>
    <property type="evidence" value="ECO:0007669"/>
    <property type="project" value="TreeGrafter"/>
</dbReference>
<comment type="cofactor">
    <cofactor evidence="1">
        <name>Zn(2+)</name>
        <dbReference type="ChEBI" id="CHEBI:29105"/>
    </cofactor>
</comment>
<evidence type="ECO:0000256" key="6">
    <source>
        <dbReference type="ARBA" id="ARBA00022833"/>
    </source>
</evidence>
<dbReference type="PROSITE" id="PS00759">
    <property type="entry name" value="ARGE_DAPE_CPG2_2"/>
    <property type="match status" value="1"/>
</dbReference>
<organism evidence="9 10">
    <name type="scientific">Halalkalibacter krulwichiae</name>
    <dbReference type="NCBI Taxonomy" id="199441"/>
    <lineage>
        <taxon>Bacteria</taxon>
        <taxon>Bacillati</taxon>
        <taxon>Bacillota</taxon>
        <taxon>Bacilli</taxon>
        <taxon>Bacillales</taxon>
        <taxon>Bacillaceae</taxon>
        <taxon>Halalkalibacter</taxon>
    </lineage>
</organism>
<dbReference type="GO" id="GO:0008270">
    <property type="term" value="F:zinc ion binding"/>
    <property type="evidence" value="ECO:0007669"/>
    <property type="project" value="InterPro"/>
</dbReference>
<evidence type="ECO:0000313" key="10">
    <source>
        <dbReference type="Proteomes" id="UP000193006"/>
    </source>
</evidence>
<evidence type="ECO:0000256" key="1">
    <source>
        <dbReference type="ARBA" id="ARBA00001947"/>
    </source>
</evidence>
<dbReference type="Gene3D" id="3.40.630.10">
    <property type="entry name" value="Zn peptidases"/>
    <property type="match status" value="1"/>
</dbReference>
<dbReference type="GO" id="GO:0008237">
    <property type="term" value="F:metallopeptidase activity"/>
    <property type="evidence" value="ECO:0007669"/>
    <property type="project" value="UniProtKB-KW"/>
</dbReference>
<keyword evidence="7 9" id="KW-0224">Dipeptidase</keyword>
<sequence length="515" mass="57136">MLKLINVANGSSFPCCLHFTITCSTMQKGCTNISLICKEVKDMLKINWQAEVEKRKEEIVSDTQEFLRINSILDDSTITVSQPFGAGIAQALEHILTKGEKFSFFVKNVDGYAGVIEYGQGEESVGVLCHIDVVPTGEGWTTSPFSAAIRNNRIYARGAIDNKGPTIAAFWALAIVKELKLPIHKRIRMILGTDEESNWRCVDHYFKHEEMPTIGFAPDADFPIIHAEKGITDVSLVWNARDDKDNQKIKVLQFKAGDRFNMVPDQAEVVITGDEKLLKEMKDQFTHFLVGQNHKGTTRLNGNSLQIVYEGISAHGSTPEKGVNAGLFLTQFLATYSFQSTANHFFQFVEKYSDFTGEALGIAVQDDASGKLSMNIGKLTFSENGEAEVGLNIRYPVTASGEECLTTLKEVAGSNHAQMLVHDHMKPNYVEKDHPLIQTLQDVYERQTGEEPTLLAIGGGTYARSLKTGVAFGPMFPGREDVAHKKDECIDIDDLLRMTALYAEAMYELAKEASQ</sequence>
<protein>
    <submittedName>
        <fullName evidence="9">Putative dipeptidase</fullName>
        <ecNumber evidence="9">3.4.13.-</ecNumber>
    </submittedName>
</protein>
<dbReference type="InterPro" id="IPR002933">
    <property type="entry name" value="Peptidase_M20"/>
</dbReference>
<dbReference type="CDD" id="cd03888">
    <property type="entry name" value="M20_PepV"/>
    <property type="match status" value="1"/>
</dbReference>
<proteinExistence type="inferred from homology"/>
<reference evidence="9 10" key="1">
    <citation type="submission" date="2017-04" db="EMBL/GenBank/DDBJ databases">
        <title>Bacillus krulwichiae AM31D Genome sequencing and assembly.</title>
        <authorList>
            <person name="Krulwich T.A."/>
            <person name="Anastor L."/>
            <person name="Ehrlich R."/>
            <person name="Ehrlich G.D."/>
            <person name="Janto B."/>
        </authorList>
    </citation>
    <scope>NUCLEOTIDE SEQUENCE [LARGE SCALE GENOMIC DNA]</scope>
    <source>
        <strain evidence="9 10">AM31D</strain>
    </source>
</reference>
<evidence type="ECO:0000256" key="8">
    <source>
        <dbReference type="ARBA" id="ARBA00023049"/>
    </source>
</evidence>
<evidence type="ECO:0000313" key="9">
    <source>
        <dbReference type="EMBL" id="ARK31775.1"/>
    </source>
</evidence>
<keyword evidence="8" id="KW-0482">Metalloprotease</keyword>
<accession>A0A1X9MEB0</accession>
<keyword evidence="4" id="KW-0479">Metal-binding</keyword>
<keyword evidence="3" id="KW-0645">Protease</keyword>
<dbReference type="GO" id="GO:0016805">
    <property type="term" value="F:dipeptidase activity"/>
    <property type="evidence" value="ECO:0007669"/>
    <property type="project" value="UniProtKB-KW"/>
</dbReference>
<evidence type="ECO:0000256" key="7">
    <source>
        <dbReference type="ARBA" id="ARBA00022997"/>
    </source>
</evidence>
<keyword evidence="10" id="KW-1185">Reference proteome</keyword>
<dbReference type="Gene3D" id="3.30.70.360">
    <property type="match status" value="2"/>
</dbReference>
<dbReference type="InterPro" id="IPR001261">
    <property type="entry name" value="ArgE/DapE_CS"/>
</dbReference>